<dbReference type="SUPFAM" id="SSF54523">
    <property type="entry name" value="Pili subunits"/>
    <property type="match status" value="1"/>
</dbReference>
<dbReference type="RefSeq" id="WP_104409123.1">
    <property type="nucleotide sequence ID" value="NZ_PTIS01000002.1"/>
</dbReference>
<dbReference type="NCBIfam" id="TIGR02532">
    <property type="entry name" value="IV_pilin_GFxxxE"/>
    <property type="match status" value="1"/>
</dbReference>
<name>A0A2S6G009_9CLOT</name>
<feature type="transmembrane region" description="Helical" evidence="1">
    <location>
        <begin position="20"/>
        <end position="38"/>
    </location>
</feature>
<keyword evidence="1" id="KW-1133">Transmembrane helix</keyword>
<evidence type="ECO:0000256" key="1">
    <source>
        <dbReference type="SAM" id="Phobius"/>
    </source>
</evidence>
<dbReference type="Proteomes" id="UP000239863">
    <property type="component" value="Unassembled WGS sequence"/>
</dbReference>
<gene>
    <name evidence="2" type="ORF">BD821_1022</name>
</gene>
<evidence type="ECO:0000313" key="2">
    <source>
        <dbReference type="EMBL" id="PPK49091.1"/>
    </source>
</evidence>
<dbReference type="InterPro" id="IPR045584">
    <property type="entry name" value="Pilin-like"/>
</dbReference>
<keyword evidence="1" id="KW-0472">Membrane</keyword>
<proteinExistence type="predicted"/>
<dbReference type="OrthoDB" id="9850385at2"/>
<comment type="caution">
    <text evidence="2">The sequence shown here is derived from an EMBL/GenBank/DDBJ whole genome shotgun (WGS) entry which is preliminary data.</text>
</comment>
<keyword evidence="1" id="KW-0812">Transmembrane</keyword>
<reference evidence="2 3" key="1">
    <citation type="submission" date="2018-02" db="EMBL/GenBank/DDBJ databases">
        <title>Genomic Encyclopedia of Archaeal and Bacterial Type Strains, Phase II (KMG-II): from individual species to whole genera.</title>
        <authorList>
            <person name="Goeker M."/>
        </authorList>
    </citation>
    <scope>NUCLEOTIDE SEQUENCE [LARGE SCALE GENOMIC DNA]</scope>
    <source>
        <strain evidence="2 3">DSM 15099</strain>
    </source>
</reference>
<accession>A0A2S6G009</accession>
<protein>
    <submittedName>
        <fullName evidence="2">Type IV pilus assembly protein PilA</fullName>
    </submittedName>
</protein>
<dbReference type="PROSITE" id="PS00409">
    <property type="entry name" value="PROKAR_NTER_METHYL"/>
    <property type="match status" value="1"/>
</dbReference>
<dbReference type="EMBL" id="PTIS01000002">
    <property type="protein sequence ID" value="PPK49091.1"/>
    <property type="molecule type" value="Genomic_DNA"/>
</dbReference>
<organism evidence="2 3">
    <name type="scientific">Clostridium algidicarnis DSM 15099</name>
    <dbReference type="NCBI Taxonomy" id="1121295"/>
    <lineage>
        <taxon>Bacteria</taxon>
        <taxon>Bacillati</taxon>
        <taxon>Bacillota</taxon>
        <taxon>Clostridia</taxon>
        <taxon>Eubacteriales</taxon>
        <taxon>Clostridiaceae</taxon>
        <taxon>Clostridium</taxon>
    </lineage>
</organism>
<evidence type="ECO:0000313" key="3">
    <source>
        <dbReference type="Proteomes" id="UP000239863"/>
    </source>
</evidence>
<dbReference type="Pfam" id="PF07963">
    <property type="entry name" value="N_methyl"/>
    <property type="match status" value="1"/>
</dbReference>
<dbReference type="AlphaFoldDB" id="A0A2S6G009"/>
<sequence length="141" mass="15165">MKELLTKERKKKKGFTLIELIIVLAIVAIIAAIAIPNFTKVRTESKSKADIQSAETIRRITLTLLAEDKVLPGDSIAMTFDTDKKITAATKTPATPTGSADSAKLLEYFKEVKAPQQDGKTGYTVGISATGEVTVTTTPKP</sequence>
<dbReference type="Gene3D" id="3.30.700.10">
    <property type="entry name" value="Glycoprotein, Type 4 Pilin"/>
    <property type="match status" value="1"/>
</dbReference>
<dbReference type="InterPro" id="IPR012902">
    <property type="entry name" value="N_methyl_site"/>
</dbReference>